<evidence type="ECO:0000313" key="2">
    <source>
        <dbReference type="Proteomes" id="UP000008960"/>
    </source>
</evidence>
<proteinExistence type="predicted"/>
<reference evidence="1 2" key="2">
    <citation type="submission" date="2010-03" db="EMBL/GenBank/DDBJ databases">
        <authorList>
            <person name="Pajon A."/>
        </authorList>
    </citation>
    <scope>NUCLEOTIDE SEQUENCE [LARGE SCALE GENOMIC DNA]</scope>
    <source>
        <strain evidence="1 2">SSC/2</strain>
    </source>
</reference>
<organism evidence="1 2">
    <name type="scientific">Anaerostipes hadrus</name>
    <dbReference type="NCBI Taxonomy" id="649756"/>
    <lineage>
        <taxon>Bacteria</taxon>
        <taxon>Bacillati</taxon>
        <taxon>Bacillota</taxon>
        <taxon>Clostridia</taxon>
        <taxon>Lachnospirales</taxon>
        <taxon>Lachnospiraceae</taxon>
        <taxon>Anaerostipes</taxon>
    </lineage>
</organism>
<accession>D4MVM9</accession>
<evidence type="ECO:0000313" key="1">
    <source>
        <dbReference type="EMBL" id="CBL39445.1"/>
    </source>
</evidence>
<dbReference type="KEGG" id="bprl:CL2_26170"/>
<gene>
    <name evidence="1" type="ORF">CL2_26170</name>
</gene>
<protein>
    <submittedName>
        <fullName evidence="1">Uncharacterized protein</fullName>
    </submittedName>
</protein>
<name>D4MVM9_ANAHA</name>
<sequence>MQAIREKKKEDKNKFYSETKLKYYRRKAMSKKFGRKR</sequence>
<dbReference type="Proteomes" id="UP000008960">
    <property type="component" value="Chromosome"/>
</dbReference>
<dbReference type="EMBL" id="FP929061">
    <property type="protein sequence ID" value="CBL39445.1"/>
    <property type="molecule type" value="Genomic_DNA"/>
</dbReference>
<dbReference type="AlphaFoldDB" id="D4MVM9"/>
<reference evidence="1 2" key="1">
    <citation type="submission" date="2010-03" db="EMBL/GenBank/DDBJ databases">
        <title>The genome sequence of Clostridiales sp. SSC/2.</title>
        <authorList>
            <consortium name="metaHIT consortium -- http://www.metahit.eu/"/>
            <person name="Pajon A."/>
            <person name="Turner K."/>
            <person name="Parkhill J."/>
            <person name="Duncan S."/>
            <person name="Flint H."/>
        </authorList>
    </citation>
    <scope>NUCLEOTIDE SEQUENCE [LARGE SCALE GENOMIC DNA]</scope>
    <source>
        <strain evidence="1 2">SSC/2</strain>
    </source>
</reference>